<name>A0A0K0KW35_9CAUD</name>
<evidence type="ECO:0000313" key="2">
    <source>
        <dbReference type="Proteomes" id="UP000207741"/>
    </source>
</evidence>
<dbReference type="GeneID" id="26640104"/>
<protein>
    <submittedName>
        <fullName evidence="1">Uncharacterized protein</fullName>
    </submittedName>
</protein>
<reference evidence="2" key="1">
    <citation type="submission" date="2014-08" db="EMBL/GenBank/DDBJ databases">
        <authorList>
            <person name="Edwards T."/>
        </authorList>
    </citation>
    <scope>NUCLEOTIDE SEQUENCE [LARGE SCALE GENOMIC DNA]</scope>
</reference>
<sequence length="53" mass="6525">MTQYIVNGRYNDHQGRSHYFTETTDVSDRKFIEDFLRCRYPIKHLFINSVRQK</sequence>
<dbReference type="Proteomes" id="UP000207741">
    <property type="component" value="Segment"/>
</dbReference>
<dbReference type="EMBL" id="KM359505">
    <property type="protein sequence ID" value="AIR93598.1"/>
    <property type="molecule type" value="Genomic_DNA"/>
</dbReference>
<dbReference type="RefSeq" id="YP_009213560.1">
    <property type="nucleotide sequence ID" value="NC_028955.1"/>
</dbReference>
<keyword evidence="2" id="KW-1185">Reference proteome</keyword>
<dbReference type="KEGG" id="vg:26640104"/>
<accession>A0A0K0KW35</accession>
<organism evidence="1 2">
    <name type="scientific">Prochlorococcus phage P-TIM68</name>
    <dbReference type="NCBI Taxonomy" id="1542477"/>
    <lineage>
        <taxon>Viruses</taxon>
        <taxon>Duplodnaviria</taxon>
        <taxon>Heunggongvirae</taxon>
        <taxon>Uroviricota</taxon>
        <taxon>Caudoviricetes</taxon>
        <taxon>Pantevenvirales</taxon>
        <taxon>Kyanoviridae</taxon>
        <taxon>Haifavirus</taxon>
        <taxon>Haifavirus tim68</taxon>
    </lineage>
</organism>
<evidence type="ECO:0000313" key="1">
    <source>
        <dbReference type="EMBL" id="AIR93598.1"/>
    </source>
</evidence>
<proteinExistence type="predicted"/>